<evidence type="ECO:0000313" key="2">
    <source>
        <dbReference type="EMBL" id="KAG8186470.1"/>
    </source>
</evidence>
<dbReference type="Proteomes" id="UP000827092">
    <property type="component" value="Unassembled WGS sequence"/>
</dbReference>
<dbReference type="AlphaFoldDB" id="A0AAV6US85"/>
<comment type="caution">
    <text evidence="2">The sequence shown here is derived from an EMBL/GenBank/DDBJ whole genome shotgun (WGS) entry which is preliminary data.</text>
</comment>
<gene>
    <name evidence="2" type="ORF">JTE90_009229</name>
</gene>
<accession>A0AAV6US85</accession>
<feature type="region of interest" description="Disordered" evidence="1">
    <location>
        <begin position="1"/>
        <end position="30"/>
    </location>
</feature>
<protein>
    <submittedName>
        <fullName evidence="2">Uncharacterized protein</fullName>
    </submittedName>
</protein>
<reference evidence="2 3" key="1">
    <citation type="journal article" date="2022" name="Nat. Ecol. Evol.">
        <title>A masculinizing supergene underlies an exaggerated male reproductive morph in a spider.</title>
        <authorList>
            <person name="Hendrickx F."/>
            <person name="De Corte Z."/>
            <person name="Sonet G."/>
            <person name="Van Belleghem S.M."/>
            <person name="Kostlbacher S."/>
            <person name="Vangestel C."/>
        </authorList>
    </citation>
    <scope>NUCLEOTIDE SEQUENCE [LARGE SCALE GENOMIC DNA]</scope>
    <source>
        <strain evidence="2">W744_W776</strain>
    </source>
</reference>
<evidence type="ECO:0000256" key="1">
    <source>
        <dbReference type="SAM" id="MobiDB-lite"/>
    </source>
</evidence>
<organism evidence="2 3">
    <name type="scientific">Oedothorax gibbosus</name>
    <dbReference type="NCBI Taxonomy" id="931172"/>
    <lineage>
        <taxon>Eukaryota</taxon>
        <taxon>Metazoa</taxon>
        <taxon>Ecdysozoa</taxon>
        <taxon>Arthropoda</taxon>
        <taxon>Chelicerata</taxon>
        <taxon>Arachnida</taxon>
        <taxon>Araneae</taxon>
        <taxon>Araneomorphae</taxon>
        <taxon>Entelegynae</taxon>
        <taxon>Araneoidea</taxon>
        <taxon>Linyphiidae</taxon>
        <taxon>Erigoninae</taxon>
        <taxon>Oedothorax</taxon>
    </lineage>
</organism>
<sequence>MLGAAGSRHHRRRSLSPCVTPAPSSRNSLTPYGEAELRRVGGAKSPNRLSIPDLPPGVQLGRRRAATDTSDQKTCVLLHSKLKGIKVDESS</sequence>
<name>A0AAV6US85_9ARAC</name>
<evidence type="ECO:0000313" key="3">
    <source>
        <dbReference type="Proteomes" id="UP000827092"/>
    </source>
</evidence>
<dbReference type="EMBL" id="JAFNEN010000300">
    <property type="protein sequence ID" value="KAG8186470.1"/>
    <property type="molecule type" value="Genomic_DNA"/>
</dbReference>
<proteinExistence type="predicted"/>
<keyword evidence="3" id="KW-1185">Reference proteome</keyword>